<dbReference type="GO" id="GO:0031419">
    <property type="term" value="F:cobalamin binding"/>
    <property type="evidence" value="ECO:0007669"/>
    <property type="project" value="InterPro"/>
</dbReference>
<feature type="domain" description="Radical SAM core" evidence="8">
    <location>
        <begin position="209"/>
        <end position="442"/>
    </location>
</feature>
<dbReference type="GO" id="GO:0016491">
    <property type="term" value="F:oxidoreductase activity"/>
    <property type="evidence" value="ECO:0007669"/>
    <property type="project" value="UniProtKB-KW"/>
</dbReference>
<dbReference type="SFLD" id="SFLDG01123">
    <property type="entry name" value="methyltransferase_(Class_B)"/>
    <property type="match status" value="1"/>
</dbReference>
<dbReference type="Pfam" id="PF04055">
    <property type="entry name" value="Radical_SAM"/>
    <property type="match status" value="1"/>
</dbReference>
<keyword evidence="2" id="KW-0004">4Fe-4S</keyword>
<proteinExistence type="predicted"/>
<dbReference type="SUPFAM" id="SSF51735">
    <property type="entry name" value="NAD(P)-binding Rossmann-fold domains"/>
    <property type="match status" value="1"/>
</dbReference>
<dbReference type="SFLD" id="SFLDG01082">
    <property type="entry name" value="B12-binding_domain_containing"/>
    <property type="match status" value="1"/>
</dbReference>
<dbReference type="Proteomes" id="UP000494245">
    <property type="component" value="Unassembled WGS sequence"/>
</dbReference>
<dbReference type="PANTHER" id="PTHR43409:SF16">
    <property type="entry name" value="SLR0320 PROTEIN"/>
    <property type="match status" value="1"/>
</dbReference>
<sequence>MNHQNTPRRVMLFYPPGAFYQRGEDRSQGNVENSTATTMRAANDLGYAAAVLKREGFQVFLRDYQTSRRSLADLLADFERFDPHAVFLSITNATIFRDLELAAELKRRRPGLMIMLKGAIFFNPAQALLDQLDLAHADYLIGLESEFVVGRLARAHFEDQAALPSLRGILYKKDGAWTPTFFDSFETDLDALPFPDRSLMENHLYVRPDTGEPQATIATSRGCPSRCTFCVTPAISGAKLRLRSPENILAELRECYHQHGIRDFFFKSDTFTFDQKWTQAVCRAILDSDLAGKIRWVANSKVKPLTPETLQAMKAAGCWLVAFGYESGHPETLERIRKGTTVDDNLKATRWARETGLRTFGFFLAGLPWEGPEHLEATRRHIFELDNDFLELHIAVPYPGTELHAEAVACGLIEDSVLGKDYFNAPTTGTVQLSMAEIEAFRKKVLLKFHLRPSYIWRKLRQAGADRRVLANYARFGLRLLGNTLRPRPKARAKAGCVLVLGANSDIGMALARRFAQEEGSDLILASRDTAALEAKARELRDAFGVRVWTVPFDAQDTASHKAFYRSLPARPDGVILTFGLLESPDPLALLDVNLLGAASILETVARDLEERREGFILGVSSVAGERGRKSNYAYGAAKAGLTAYLSGLRHRLFASGVHVMTVIPGFVDTKMTAHLSMPRALTATPERVAEHVHGAWRKRRDVVFTPPVWRPIMWLIRNLPESLFKRTNL</sequence>
<comment type="caution">
    <text evidence="9">The sequence shown here is derived from an EMBL/GenBank/DDBJ whole genome shotgun (WGS) entry which is preliminary data.</text>
</comment>
<dbReference type="GO" id="GO:0046872">
    <property type="term" value="F:metal ion binding"/>
    <property type="evidence" value="ECO:0007669"/>
    <property type="project" value="UniProtKB-KW"/>
</dbReference>
<dbReference type="PROSITE" id="PS51918">
    <property type="entry name" value="RADICAL_SAM"/>
    <property type="match status" value="1"/>
</dbReference>
<evidence type="ECO:0000259" key="7">
    <source>
        <dbReference type="PROSITE" id="PS51332"/>
    </source>
</evidence>
<dbReference type="PROSITE" id="PS51332">
    <property type="entry name" value="B12_BINDING"/>
    <property type="match status" value="1"/>
</dbReference>
<keyword evidence="6" id="KW-0411">Iron-sulfur</keyword>
<keyword evidence="9" id="KW-0560">Oxidoreductase</keyword>
<dbReference type="InterPro" id="IPR006158">
    <property type="entry name" value="Cobalamin-bd"/>
</dbReference>
<evidence type="ECO:0000256" key="6">
    <source>
        <dbReference type="ARBA" id="ARBA00023014"/>
    </source>
</evidence>
<name>A0A6V8LQ76_9BACT</name>
<keyword evidence="10" id="KW-1185">Reference proteome</keyword>
<dbReference type="SMART" id="SM00729">
    <property type="entry name" value="Elp3"/>
    <property type="match status" value="1"/>
</dbReference>
<keyword evidence="5" id="KW-0408">Iron</keyword>
<dbReference type="InterPro" id="IPR002347">
    <property type="entry name" value="SDR_fam"/>
</dbReference>
<dbReference type="InterPro" id="IPR020904">
    <property type="entry name" value="Sc_DH/Rdtase_CS"/>
</dbReference>
<dbReference type="Gene3D" id="3.40.50.720">
    <property type="entry name" value="NAD(P)-binding Rossmann-like Domain"/>
    <property type="match status" value="1"/>
</dbReference>
<reference evidence="9 10" key="1">
    <citation type="submission" date="2020-04" db="EMBL/GenBank/DDBJ databases">
        <authorList>
            <consortium name="Desulfovibrio sp. FSS-1 genome sequencing consortium"/>
            <person name="Shimoshige H."/>
            <person name="Kobayashi H."/>
            <person name="Maekawa T."/>
        </authorList>
    </citation>
    <scope>NUCLEOTIDE SEQUENCE [LARGE SCALE GENOMIC DNA]</scope>
    <source>
        <strain evidence="9 10">SIID29052-01</strain>
    </source>
</reference>
<evidence type="ECO:0000313" key="9">
    <source>
        <dbReference type="EMBL" id="GFK94683.1"/>
    </source>
</evidence>
<dbReference type="InterPro" id="IPR023404">
    <property type="entry name" value="rSAM_horseshoe"/>
</dbReference>
<evidence type="ECO:0000256" key="1">
    <source>
        <dbReference type="ARBA" id="ARBA00001966"/>
    </source>
</evidence>
<keyword evidence="4" id="KW-0479">Metal-binding</keyword>
<dbReference type="EMBL" id="BLTE01000011">
    <property type="protein sequence ID" value="GFK94683.1"/>
    <property type="molecule type" value="Genomic_DNA"/>
</dbReference>
<dbReference type="PRINTS" id="PR00081">
    <property type="entry name" value="GDHRDH"/>
</dbReference>
<dbReference type="NCBIfam" id="NF005489">
    <property type="entry name" value="PRK07102.1"/>
    <property type="match status" value="1"/>
</dbReference>
<dbReference type="InterPro" id="IPR036291">
    <property type="entry name" value="NAD(P)-bd_dom_sf"/>
</dbReference>
<gene>
    <name evidence="9" type="primary">dprE2</name>
    <name evidence="9" type="ORF">NNJEOMEG_02530</name>
</gene>
<dbReference type="GO" id="GO:0051539">
    <property type="term" value="F:4 iron, 4 sulfur cluster binding"/>
    <property type="evidence" value="ECO:0007669"/>
    <property type="project" value="UniProtKB-KW"/>
</dbReference>
<feature type="domain" description="B12-binding" evidence="7">
    <location>
        <begin position="28"/>
        <end position="163"/>
    </location>
</feature>
<dbReference type="PANTHER" id="PTHR43409">
    <property type="entry name" value="ANAEROBIC MAGNESIUM-PROTOPORPHYRIN IX MONOMETHYL ESTER CYCLASE-RELATED"/>
    <property type="match status" value="1"/>
</dbReference>
<accession>A0A6V8LQ76</accession>
<evidence type="ECO:0000256" key="3">
    <source>
        <dbReference type="ARBA" id="ARBA00022691"/>
    </source>
</evidence>
<reference evidence="9 10" key="2">
    <citation type="submission" date="2020-05" db="EMBL/GenBank/DDBJ databases">
        <title>Draft genome sequence of Desulfovibrio sp. strainFSS-1.</title>
        <authorList>
            <person name="Shimoshige H."/>
            <person name="Kobayashi H."/>
            <person name="Maekawa T."/>
        </authorList>
    </citation>
    <scope>NUCLEOTIDE SEQUENCE [LARGE SCALE GENOMIC DNA]</scope>
    <source>
        <strain evidence="9 10">SIID29052-01</strain>
    </source>
</reference>
<dbReference type="InterPro" id="IPR051198">
    <property type="entry name" value="BchE-like"/>
</dbReference>
<dbReference type="InterPro" id="IPR058240">
    <property type="entry name" value="rSAM_sf"/>
</dbReference>
<evidence type="ECO:0000256" key="2">
    <source>
        <dbReference type="ARBA" id="ARBA00022485"/>
    </source>
</evidence>
<dbReference type="InterPro" id="IPR034466">
    <property type="entry name" value="Methyltransferase_Class_B"/>
</dbReference>
<dbReference type="InterPro" id="IPR006638">
    <property type="entry name" value="Elp3/MiaA/NifB-like_rSAM"/>
</dbReference>
<keyword evidence="3" id="KW-0949">S-adenosyl-L-methionine</keyword>
<protein>
    <submittedName>
        <fullName evidence="9">Decaprenylphosphoryl-2-keto-beta-D-erythro-pentose reductase</fullName>
        <ecNumber evidence="9">1.1.1.333</ecNumber>
    </submittedName>
</protein>
<dbReference type="CDD" id="cd01335">
    <property type="entry name" value="Radical_SAM"/>
    <property type="match status" value="1"/>
</dbReference>
<dbReference type="AlphaFoldDB" id="A0A6V8LQ76"/>
<dbReference type="RefSeq" id="WP_173084988.1">
    <property type="nucleotide sequence ID" value="NZ_BLTE01000011.1"/>
</dbReference>
<dbReference type="InterPro" id="IPR020612">
    <property type="entry name" value="Methylthiotransferase_CS"/>
</dbReference>
<dbReference type="SUPFAM" id="SSF102114">
    <property type="entry name" value="Radical SAM enzymes"/>
    <property type="match status" value="1"/>
</dbReference>
<organism evidence="9 10">
    <name type="scientific">Fundidesulfovibrio magnetotacticus</name>
    <dbReference type="NCBI Taxonomy" id="2730080"/>
    <lineage>
        <taxon>Bacteria</taxon>
        <taxon>Pseudomonadati</taxon>
        <taxon>Thermodesulfobacteriota</taxon>
        <taxon>Desulfovibrionia</taxon>
        <taxon>Desulfovibrionales</taxon>
        <taxon>Desulfovibrionaceae</taxon>
        <taxon>Fundidesulfovibrio</taxon>
    </lineage>
</organism>
<dbReference type="Pfam" id="PF00106">
    <property type="entry name" value="adh_short"/>
    <property type="match status" value="1"/>
</dbReference>
<dbReference type="PROSITE" id="PS00061">
    <property type="entry name" value="ADH_SHORT"/>
    <property type="match status" value="1"/>
</dbReference>
<dbReference type="GO" id="GO:0005829">
    <property type="term" value="C:cytosol"/>
    <property type="evidence" value="ECO:0007669"/>
    <property type="project" value="TreeGrafter"/>
</dbReference>
<evidence type="ECO:0000313" key="10">
    <source>
        <dbReference type="Proteomes" id="UP000494245"/>
    </source>
</evidence>
<dbReference type="EC" id="1.1.1.333" evidence="9"/>
<evidence type="ECO:0000256" key="4">
    <source>
        <dbReference type="ARBA" id="ARBA00022723"/>
    </source>
</evidence>
<dbReference type="Pfam" id="PF02310">
    <property type="entry name" value="B12-binding"/>
    <property type="match status" value="1"/>
</dbReference>
<comment type="cofactor">
    <cofactor evidence="1">
        <name>[4Fe-4S] cluster</name>
        <dbReference type="ChEBI" id="CHEBI:49883"/>
    </cofactor>
</comment>
<dbReference type="PROSITE" id="PS01278">
    <property type="entry name" value="MTTASE_RADICAL"/>
    <property type="match status" value="1"/>
</dbReference>
<evidence type="ECO:0000256" key="5">
    <source>
        <dbReference type="ARBA" id="ARBA00023004"/>
    </source>
</evidence>
<dbReference type="InterPro" id="IPR007197">
    <property type="entry name" value="rSAM"/>
</dbReference>
<dbReference type="SFLD" id="SFLDS00029">
    <property type="entry name" value="Radical_SAM"/>
    <property type="match status" value="1"/>
</dbReference>
<evidence type="ECO:0000259" key="8">
    <source>
        <dbReference type="PROSITE" id="PS51918"/>
    </source>
</evidence>
<dbReference type="Gene3D" id="3.80.30.20">
    <property type="entry name" value="tm_1862 like domain"/>
    <property type="match status" value="1"/>
</dbReference>